<dbReference type="RefSeq" id="WP_095276279.1">
    <property type="nucleotide sequence ID" value="NZ_CP047655.1"/>
</dbReference>
<evidence type="ECO:0008006" key="7">
    <source>
        <dbReference type="Google" id="ProtNLM"/>
    </source>
</evidence>
<sequence length="166" mass="18401">MTWLAVCAAVAVTAFLAWAYFTAQRLDRLHMRVDRTRDALQAALDRRCAVVAATLPALRDQARATEEVRLDPRDIAHRLRREDALSVALTRVQKECAGSAPEVAHSLRDAETRVFLALRFYNEAVSDTRALRLRPLVRALHLGGTAALPEYATMTELEGPAPARNA</sequence>
<evidence type="ECO:0000313" key="2">
    <source>
        <dbReference type="EMBL" id="PAT07035.1"/>
    </source>
</evidence>
<dbReference type="Proteomes" id="UP000218041">
    <property type="component" value="Unassembled WGS sequence"/>
</dbReference>
<evidence type="ECO:0000313" key="6">
    <source>
        <dbReference type="Proteomes" id="UP000218281"/>
    </source>
</evidence>
<reference evidence="1 4" key="2">
    <citation type="submission" date="2017-08" db="EMBL/GenBank/DDBJ databases">
        <authorList>
            <person name="de Groot N.N."/>
        </authorList>
    </citation>
    <scope>NUCLEOTIDE SEQUENCE [LARGE SCALE GENOMIC DNA]</scope>
    <source>
        <strain evidence="1 4">NBT06-6</strain>
    </source>
</reference>
<organism evidence="1 4">
    <name type="scientific">Corynebacterium hadale</name>
    <dbReference type="NCBI Taxonomy" id="2026255"/>
    <lineage>
        <taxon>Bacteria</taxon>
        <taxon>Bacillati</taxon>
        <taxon>Actinomycetota</taxon>
        <taxon>Actinomycetes</taxon>
        <taxon>Mycobacteriales</taxon>
        <taxon>Corynebacteriaceae</taxon>
        <taxon>Corynebacterium</taxon>
    </lineage>
</organism>
<dbReference type="Proteomes" id="UP000215771">
    <property type="component" value="Unassembled WGS sequence"/>
</dbReference>
<evidence type="ECO:0000313" key="3">
    <source>
        <dbReference type="EMBL" id="PAT09709.1"/>
    </source>
</evidence>
<dbReference type="EMBL" id="NSGP01000016">
    <property type="protein sequence ID" value="PAT09709.1"/>
    <property type="molecule type" value="Genomic_DNA"/>
</dbReference>
<evidence type="ECO:0000313" key="4">
    <source>
        <dbReference type="Proteomes" id="UP000215771"/>
    </source>
</evidence>
<proteinExistence type="predicted"/>
<name>A0A269PE93_9CORY</name>
<reference evidence="5 6" key="1">
    <citation type="submission" date="2017-08" db="EMBL/GenBank/DDBJ databases">
        <title>Whole genome sequences of 6 clinical strains closest to Corynebacterium imitans.</title>
        <authorList>
            <person name="Bernier A.-M."/>
            <person name="Burdz T."/>
            <person name="Bernard K."/>
        </authorList>
    </citation>
    <scope>NUCLEOTIDE SEQUENCE [LARGE SCALE GENOMIC DNA]</scope>
    <source>
        <strain evidence="3 5">NML92-0415</strain>
        <strain evidence="2 6">NML93-0607</strain>
    </source>
</reference>
<dbReference type="Proteomes" id="UP000218281">
    <property type="component" value="Unassembled WGS sequence"/>
</dbReference>
<accession>A0A269PE93</accession>
<dbReference type="EMBL" id="NSGO01000001">
    <property type="protein sequence ID" value="PAT07035.1"/>
    <property type="molecule type" value="Genomic_DNA"/>
</dbReference>
<gene>
    <name evidence="1" type="ORF">CIG21_04730</name>
    <name evidence="3" type="ORF">CKJ80_10145</name>
    <name evidence="2" type="ORF">CKJ81_00065</name>
</gene>
<evidence type="ECO:0000313" key="5">
    <source>
        <dbReference type="Proteomes" id="UP000218041"/>
    </source>
</evidence>
<dbReference type="EMBL" id="NQMQ01000010">
    <property type="protein sequence ID" value="PAJ70161.1"/>
    <property type="molecule type" value="Genomic_DNA"/>
</dbReference>
<protein>
    <recommendedName>
        <fullName evidence="7">NUDIX hydrolase</fullName>
    </recommendedName>
</protein>
<keyword evidence="6" id="KW-1185">Reference proteome</keyword>
<comment type="caution">
    <text evidence="1">The sequence shown here is derived from an EMBL/GenBank/DDBJ whole genome shotgun (WGS) entry which is preliminary data.</text>
</comment>
<evidence type="ECO:0000313" key="1">
    <source>
        <dbReference type="EMBL" id="PAJ70161.1"/>
    </source>
</evidence>
<dbReference type="AlphaFoldDB" id="A0A269PE93"/>